<reference evidence="2 3" key="1">
    <citation type="submission" date="2022-04" db="EMBL/GenBank/DDBJ databases">
        <authorList>
            <person name="Huq M.A."/>
        </authorList>
    </citation>
    <scope>NUCLEOTIDE SEQUENCE [LARGE SCALE GENOMIC DNA]</scope>
    <source>
        <strain evidence="2 3">MAH-33</strain>
    </source>
</reference>
<gene>
    <name evidence="2" type="ORF">MU848_09335</name>
</gene>
<evidence type="ECO:0000313" key="3">
    <source>
        <dbReference type="Proteomes" id="UP001203512"/>
    </source>
</evidence>
<dbReference type="EMBL" id="JALKHS010000006">
    <property type="protein sequence ID" value="MCK0531780.1"/>
    <property type="molecule type" value="Genomic_DNA"/>
</dbReference>
<dbReference type="Proteomes" id="UP001203512">
    <property type="component" value="Unassembled WGS sequence"/>
</dbReference>
<sequence length="1669" mass="165688">MKAYLIQIDGWDGSTAAPVRLASHDDDRLCHLNGQVWWPAIATLPTLRYDFFDGAFDAASITSPTGSFTAAIGAVPILPALALHDARIRIWRGELGDAWAAFALLFDGRVKEQPSIAGGIATINIGTDDSWLDQPLLSTYTGTGGAEGSTDLQGQVKPLALGAPRFAPAVLVDAVDNIYQLSGYGAINAVEVAFDRLTRFGAAAGSSASFSALKAAALEPGQWGIAPSGGFVRFGAPPAGMVSFHTQGDAVGGWSRRPGALISRVAGIAGASAKVASADVTALNSARPWNLSLMVTAQTTARDLIQRIAASVNAVAYVDWLGMLRVAAIGIGAASMTMAADGSALPPVASVEQVAIGTPYWKVAQGAVPTWQVHGLGDIAFSAPLNPRGPYDPAETYREGDMVTLPNGSQWLYVSINPASGSTPGDGNTSWYRLSDDITADNITYADGTVMEDLKPAEKDATKGATAQQAMDIEAAKQDIQNLIDTYGSTASAAASASAAALSEAAAQSAKAAAETANANAQQAKSDAQAAFSSSTTARDAAIAARTAAETARDQAQTSASNAAGSATAAAGSASNAATSSTAAGNSATAAAASDVSARSAVRDGPVTPFNFKQGKAYWTETRAGDPATIADPTNGSVVTDSEFGQCYEISTWQSVGSNIGPKAAIPLVPGRIYEVTAKFKVTASDGSVGFNFVAALMTSAYAAFSTSIVGSSELVVTDGGTKTITAKFSTVAGAGITVLPSGAVYFRPMFRQNSSSEVGLVFRLAEIRVADVTDREAAATSASAAATSASAASTSAGAAGTSATAAQNSATAANTSAGNASTSAGQASTSATNAAGSASAASTSATNAANSATAAGNSASAASTSAGSASTKATEAAQSASAAAGSATTASTKAGEASTSATQASNSATTAQGHASNASTSATAAATSATNAGNSASAASTSAGTASTKATEADKSASAAATSAVTASFLDVGYVADFSTGSANGWAGQNATLTPGTGGMAVAATGVDVYLRSPAGLSIQGSRFTRIVVELTRTATRSSGTWDGVAYYTTSGHGEGSFNAKNANDPQLNVRTTMVWDMTQLGGTGGDDWITSTITRFRFDLDQGAGGSFVIHSVRVVGPNSLAPASAAAAAATSASNAATSATNAGNSATAAQTSATTANTKAGDASNSATAAAGSASSAATSSTNAGSSATAAQNSATAAATSASNASTSATSASGSATTATDKAAAAAASASLAAQYKGDAESSASAASSSAAVASSSASAAQSSATLAASYGGAGGNGLPNSQFPNLSTAGWTFGGANGSSGSVNGGGDNFRPKDENVLSIYQPNGTTTGISDWISAMGGEVGKTYEASTWHGTPRCSGKLIILCVNASGAFIAEQEVSLSGALGGPSLGTFKRDSVRITAVAGTVKIAVILRKNGTNSGQADSWAFFVRPQIAEVLPGSSQPVPYSPSPNTAVVEQVAGVAAEASGRTRAFVQIGAAVPGQRADVTIWADNAGAGVNLTGNVGISGNLLVDGTVNGVKIGNGAVDTGKIALEAVTKSYFAQLASPILSAGVNAVTTVLTLSVAGVAAGEVLRLSGIMRLECPDDLQGEIYIAYDINGSGGTAFSLDKYKFDSDGGASTQLAIPLFGRMIAPSAGTYNFFLYFINRKSGTDIGTGTSFDIMRQRR</sequence>
<evidence type="ECO:0000256" key="1">
    <source>
        <dbReference type="SAM" id="MobiDB-lite"/>
    </source>
</evidence>
<dbReference type="PANTHER" id="PTHR11818">
    <property type="entry name" value="BETA/GAMMA CRYSTALLIN"/>
    <property type="match status" value="1"/>
</dbReference>
<organism evidence="2 3">
    <name type="scientific">Sphingobium agri</name>
    <dbReference type="NCBI Taxonomy" id="2933566"/>
    <lineage>
        <taxon>Bacteria</taxon>
        <taxon>Pseudomonadati</taxon>
        <taxon>Pseudomonadota</taxon>
        <taxon>Alphaproteobacteria</taxon>
        <taxon>Sphingomonadales</taxon>
        <taxon>Sphingomonadaceae</taxon>
        <taxon>Sphingobium</taxon>
    </lineage>
</organism>
<accession>A0ABT0DXD6</accession>
<dbReference type="PANTHER" id="PTHR11818:SF42">
    <property type="entry name" value="VOLTAGE-GATED HYDROGEN CHANNEL 1"/>
    <property type="match status" value="1"/>
</dbReference>
<comment type="caution">
    <text evidence="2">The sequence shown here is derived from an EMBL/GenBank/DDBJ whole genome shotgun (WGS) entry which is preliminary data.</text>
</comment>
<proteinExistence type="predicted"/>
<keyword evidence="3" id="KW-1185">Reference proteome</keyword>
<dbReference type="RefSeq" id="WP_247231362.1">
    <property type="nucleotide sequence ID" value="NZ_JALKHS010000006.1"/>
</dbReference>
<dbReference type="InterPro" id="IPR050252">
    <property type="entry name" value="Beta/Gamma-Crystallin"/>
</dbReference>
<evidence type="ECO:0000313" key="2">
    <source>
        <dbReference type="EMBL" id="MCK0531780.1"/>
    </source>
</evidence>
<feature type="region of interest" description="Disordered" evidence="1">
    <location>
        <begin position="883"/>
        <end position="918"/>
    </location>
</feature>
<protein>
    <submittedName>
        <fullName evidence="2">Uncharacterized protein</fullName>
    </submittedName>
</protein>
<name>A0ABT0DXD6_9SPHN</name>